<feature type="transmembrane region" description="Helical" evidence="1">
    <location>
        <begin position="145"/>
        <end position="166"/>
    </location>
</feature>
<protein>
    <submittedName>
        <fullName evidence="2">Monooxygenase</fullName>
    </submittedName>
</protein>
<reference evidence="2 3" key="1">
    <citation type="journal article" date="2014" name="Int. J. Syst. Evol. Microbiol.">
        <title>Complete genome sequence of Corynebacterium casei LMG S-19264T (=DSM 44701T), isolated from a smear-ripened cheese.</title>
        <authorList>
            <consortium name="US DOE Joint Genome Institute (JGI-PGF)"/>
            <person name="Walter F."/>
            <person name="Albersmeier A."/>
            <person name="Kalinowski J."/>
            <person name="Ruckert C."/>
        </authorList>
    </citation>
    <scope>NUCLEOTIDE SEQUENCE [LARGE SCALE GENOMIC DNA]</scope>
    <source>
        <strain evidence="2 3">CGMCC 1.9161</strain>
    </source>
</reference>
<comment type="caution">
    <text evidence="2">The sequence shown here is derived from an EMBL/GenBank/DDBJ whole genome shotgun (WGS) entry which is preliminary data.</text>
</comment>
<dbReference type="PIRSF" id="PIRSF038991">
    <property type="entry name" value="Protein_AbrB"/>
    <property type="match status" value="1"/>
</dbReference>
<sequence length="351" mass="36181">MAPSRFPYARFLAALVLGTLGGWLFYSAGTPLPWMLGPMTVCTVAALLSAPIAAPSVVRPPMSAVIGVLLGAAFTPDVLGRLGEWLVAVVGLAAFVAVSGLVVVVYFRKVAKFDPVTAYFSGMPGGLVEMVIVGEAKGGDGRTIALIHSARILLVVMTLPFVIQWVEGVSLGARPAAGPSMFDAPLSAEAWILVCGLAGAFLGHVLRLPAKVLLGPMLVSAGVHVTGVSDFHPPVEIVSAAQVVLGVTIGARFLGTPPREILRILALSVGSTVILLALTVAFASVVGRIMGIGTVPLILAYSPGGLAEMSLVAIAVQTEVAFVAAHHIIRIVLVMAGAAPVFALLNRKPRP</sequence>
<feature type="transmembrane region" description="Helical" evidence="1">
    <location>
        <begin position="32"/>
        <end position="54"/>
    </location>
</feature>
<proteinExistence type="predicted"/>
<keyword evidence="1" id="KW-1133">Transmembrane helix</keyword>
<feature type="transmembrane region" description="Helical" evidence="1">
    <location>
        <begin position="186"/>
        <end position="206"/>
    </location>
</feature>
<feature type="transmembrane region" description="Helical" evidence="1">
    <location>
        <begin position="61"/>
        <end position="79"/>
    </location>
</feature>
<feature type="transmembrane region" description="Helical" evidence="1">
    <location>
        <begin position="7"/>
        <end position="26"/>
    </location>
</feature>
<accession>A0A917V264</accession>
<gene>
    <name evidence="2" type="ORF">GCM10011322_02440</name>
</gene>
<name>A0A917V264_9HYPH</name>
<dbReference type="RefSeq" id="WP_188908639.1">
    <property type="nucleotide sequence ID" value="NZ_BMMF01000001.1"/>
</dbReference>
<evidence type="ECO:0000313" key="2">
    <source>
        <dbReference type="EMBL" id="GGK19277.1"/>
    </source>
</evidence>
<feature type="transmembrane region" description="Helical" evidence="1">
    <location>
        <begin position="261"/>
        <end position="286"/>
    </location>
</feature>
<dbReference type="PANTHER" id="PTHR38457:SF1">
    <property type="entry name" value="REGULATOR ABRB-RELATED"/>
    <property type="match status" value="1"/>
</dbReference>
<dbReference type="Pfam" id="PF05145">
    <property type="entry name" value="AbrB"/>
    <property type="match status" value="1"/>
</dbReference>
<dbReference type="AlphaFoldDB" id="A0A917V264"/>
<dbReference type="EMBL" id="BMMF01000001">
    <property type="protein sequence ID" value="GGK19277.1"/>
    <property type="molecule type" value="Genomic_DNA"/>
</dbReference>
<organism evidence="2 3">
    <name type="scientific">Salinarimonas ramus</name>
    <dbReference type="NCBI Taxonomy" id="690164"/>
    <lineage>
        <taxon>Bacteria</taxon>
        <taxon>Pseudomonadati</taxon>
        <taxon>Pseudomonadota</taxon>
        <taxon>Alphaproteobacteria</taxon>
        <taxon>Hyphomicrobiales</taxon>
        <taxon>Salinarimonadaceae</taxon>
        <taxon>Salinarimonas</taxon>
    </lineage>
</organism>
<keyword evidence="2" id="KW-0503">Monooxygenase</keyword>
<dbReference type="Proteomes" id="UP000600449">
    <property type="component" value="Unassembled WGS sequence"/>
</dbReference>
<feature type="transmembrane region" description="Helical" evidence="1">
    <location>
        <begin position="85"/>
        <end position="107"/>
    </location>
</feature>
<keyword evidence="1" id="KW-0472">Membrane</keyword>
<keyword evidence="2" id="KW-0560">Oxidoreductase</keyword>
<dbReference type="GO" id="GO:0010468">
    <property type="term" value="P:regulation of gene expression"/>
    <property type="evidence" value="ECO:0007669"/>
    <property type="project" value="InterPro"/>
</dbReference>
<dbReference type="NCBIfam" id="TIGR03082">
    <property type="entry name" value="Gneg_AbrB_dup"/>
    <property type="match status" value="2"/>
</dbReference>
<feature type="transmembrane region" description="Helical" evidence="1">
    <location>
        <begin position="328"/>
        <end position="345"/>
    </location>
</feature>
<dbReference type="InterPro" id="IPR007820">
    <property type="entry name" value="AbrB_fam"/>
</dbReference>
<evidence type="ECO:0000256" key="1">
    <source>
        <dbReference type="SAM" id="Phobius"/>
    </source>
</evidence>
<dbReference type="PANTHER" id="PTHR38457">
    <property type="entry name" value="REGULATOR ABRB-RELATED"/>
    <property type="match status" value="1"/>
</dbReference>
<dbReference type="InterPro" id="IPR017516">
    <property type="entry name" value="AbrB_dup"/>
</dbReference>
<keyword evidence="1" id="KW-0812">Transmembrane</keyword>
<dbReference type="GO" id="GO:0004497">
    <property type="term" value="F:monooxygenase activity"/>
    <property type="evidence" value="ECO:0007669"/>
    <property type="project" value="UniProtKB-KW"/>
</dbReference>
<feature type="transmembrane region" description="Helical" evidence="1">
    <location>
        <begin position="298"/>
        <end position="316"/>
    </location>
</feature>
<evidence type="ECO:0000313" key="3">
    <source>
        <dbReference type="Proteomes" id="UP000600449"/>
    </source>
</evidence>
<keyword evidence="3" id="KW-1185">Reference proteome</keyword>
<dbReference type="GO" id="GO:0016020">
    <property type="term" value="C:membrane"/>
    <property type="evidence" value="ECO:0007669"/>
    <property type="project" value="InterPro"/>
</dbReference>